<keyword evidence="1" id="KW-0408">Iron</keyword>
<dbReference type="Proteomes" id="UP000247099">
    <property type="component" value="Unassembled WGS sequence"/>
</dbReference>
<dbReference type="InterPro" id="IPR052713">
    <property type="entry name" value="FeoA"/>
</dbReference>
<organism evidence="3 4">
    <name type="scientific">Coraliomargarita sinensis</name>
    <dbReference type="NCBI Taxonomy" id="2174842"/>
    <lineage>
        <taxon>Bacteria</taxon>
        <taxon>Pseudomonadati</taxon>
        <taxon>Verrucomicrobiota</taxon>
        <taxon>Opitutia</taxon>
        <taxon>Puniceicoccales</taxon>
        <taxon>Coraliomargaritaceae</taxon>
        <taxon>Coraliomargarita</taxon>
    </lineage>
</organism>
<protein>
    <recommendedName>
        <fullName evidence="2">Ferrous iron transporter FeoA-like domain-containing protein</fullName>
    </recommendedName>
</protein>
<gene>
    <name evidence="3" type="ORF">DDZ13_14480</name>
</gene>
<dbReference type="InterPro" id="IPR038157">
    <property type="entry name" value="FeoA_core_dom"/>
</dbReference>
<reference evidence="3 4" key="1">
    <citation type="submission" date="2018-05" db="EMBL/GenBank/DDBJ databases">
        <title>Coraliomargarita sinensis sp. nov., isolated from a marine solar saltern.</title>
        <authorList>
            <person name="Zhou L.Y."/>
        </authorList>
    </citation>
    <scope>NUCLEOTIDE SEQUENCE [LARGE SCALE GENOMIC DNA]</scope>
    <source>
        <strain evidence="3 4">WN38</strain>
    </source>
</reference>
<keyword evidence="4" id="KW-1185">Reference proteome</keyword>
<evidence type="ECO:0000313" key="4">
    <source>
        <dbReference type="Proteomes" id="UP000247099"/>
    </source>
</evidence>
<dbReference type="RefSeq" id="WP_110132178.1">
    <property type="nucleotide sequence ID" value="NZ_QHJQ01000014.1"/>
</dbReference>
<dbReference type="PANTHER" id="PTHR42954:SF2">
    <property type="entry name" value="FE(2+) TRANSPORT PROTEIN A"/>
    <property type="match status" value="1"/>
</dbReference>
<feature type="domain" description="Ferrous iron transporter FeoA-like" evidence="2">
    <location>
        <begin position="1"/>
        <end position="73"/>
    </location>
</feature>
<dbReference type="InParanoid" id="A0A317ZD96"/>
<comment type="caution">
    <text evidence="3">The sequence shown here is derived from an EMBL/GenBank/DDBJ whole genome shotgun (WGS) entry which is preliminary data.</text>
</comment>
<name>A0A317ZD96_9BACT</name>
<accession>A0A317ZD96</accession>
<dbReference type="InterPro" id="IPR008988">
    <property type="entry name" value="Transcriptional_repressor_C"/>
</dbReference>
<dbReference type="AlphaFoldDB" id="A0A317ZD96"/>
<dbReference type="SUPFAM" id="SSF50037">
    <property type="entry name" value="C-terminal domain of transcriptional repressors"/>
    <property type="match status" value="1"/>
</dbReference>
<dbReference type="PANTHER" id="PTHR42954">
    <property type="entry name" value="FE(2+) TRANSPORT PROTEIN A"/>
    <property type="match status" value="1"/>
</dbReference>
<evidence type="ECO:0000259" key="2">
    <source>
        <dbReference type="SMART" id="SM00899"/>
    </source>
</evidence>
<evidence type="ECO:0000256" key="1">
    <source>
        <dbReference type="ARBA" id="ARBA00023004"/>
    </source>
</evidence>
<dbReference type="EMBL" id="QHJQ01000014">
    <property type="protein sequence ID" value="PXA02990.1"/>
    <property type="molecule type" value="Genomic_DNA"/>
</dbReference>
<proteinExistence type="predicted"/>
<sequence>MQLSQIKRDGKFRVTKVNPENDSVSQLMSLGLLPGQEIRLTHEAPLGDPIAVSFEGCHMSLRLCDAAEVEVEAV</sequence>
<dbReference type="InterPro" id="IPR007167">
    <property type="entry name" value="Fe-transptr_FeoA-like"/>
</dbReference>
<dbReference type="SMART" id="SM00899">
    <property type="entry name" value="FeoA"/>
    <property type="match status" value="1"/>
</dbReference>
<dbReference type="Pfam" id="PF04023">
    <property type="entry name" value="FeoA"/>
    <property type="match status" value="1"/>
</dbReference>
<dbReference type="OrthoDB" id="9811076at2"/>
<dbReference type="Gene3D" id="2.30.30.90">
    <property type="match status" value="1"/>
</dbReference>
<dbReference type="GO" id="GO:0046914">
    <property type="term" value="F:transition metal ion binding"/>
    <property type="evidence" value="ECO:0007669"/>
    <property type="project" value="InterPro"/>
</dbReference>
<dbReference type="FunCoup" id="A0A317ZD96">
    <property type="interactions" value="13"/>
</dbReference>
<evidence type="ECO:0000313" key="3">
    <source>
        <dbReference type="EMBL" id="PXA02990.1"/>
    </source>
</evidence>